<keyword evidence="1" id="KW-0732">Signal</keyword>
<accession>A0A7U6JHH4</accession>
<gene>
    <name evidence="2" type="ORF">TBH_C0279</name>
</gene>
<organism evidence="2 3">
    <name type="scientific">Thiolapillus brandeum</name>
    <dbReference type="NCBI Taxonomy" id="1076588"/>
    <lineage>
        <taxon>Bacteria</taxon>
        <taxon>Pseudomonadati</taxon>
        <taxon>Pseudomonadota</taxon>
        <taxon>Gammaproteobacteria</taxon>
        <taxon>Chromatiales</taxon>
        <taxon>Sedimenticolaceae</taxon>
        <taxon>Thiolapillus</taxon>
    </lineage>
</organism>
<feature type="chain" id="PRO_5031521792" description="RNA polymerase-associated protein rapA" evidence="1">
    <location>
        <begin position="30"/>
        <end position="729"/>
    </location>
</feature>
<evidence type="ECO:0000313" key="2">
    <source>
        <dbReference type="EMBL" id="BAO43225.1"/>
    </source>
</evidence>
<protein>
    <recommendedName>
        <fullName evidence="4">RNA polymerase-associated protein rapA</fullName>
    </recommendedName>
</protein>
<name>A0A7U6JHH4_9GAMM</name>
<reference evidence="2 3" key="1">
    <citation type="journal article" date="2014" name="PLoS ONE">
        <title>Physiological and genomic features of a novel sulfur-oxidizing gammaproteobacterium belonging to a previously uncultivated symbiotic lineage isolated from a hydrothermal vent.</title>
        <authorList>
            <person name="Nunoura T."/>
            <person name="Takaki Y."/>
            <person name="Kazama H."/>
            <person name="Kakuta J."/>
            <person name="Shimamura S."/>
            <person name="Makita H."/>
            <person name="Hirai M."/>
            <person name="Miyazaki M."/>
            <person name="Takai K."/>
        </authorList>
    </citation>
    <scope>NUCLEOTIDE SEQUENCE [LARGE SCALE GENOMIC DNA]</scope>
    <source>
        <strain evidence="2 3">Hiromi1</strain>
    </source>
</reference>
<keyword evidence="3" id="KW-1185">Reference proteome</keyword>
<proteinExistence type="predicted"/>
<dbReference type="AlphaFoldDB" id="A0A7U6JHH4"/>
<sequence>MPVYGESKMYKRSSLHLAILAAMSLPATANAGFFDDIEVNGFLKNETAIFLNDGQVTGEARNMLDNGGHDAGDLLKFENSARFFVNGLLGENGSWHLDLNIVCDSEGVNTDYKCHESYTQNDWLRELYVDYAVSDWNIRFGKQQVVWGTADGIKLLDIINPTDFREMAQNSMEDSRIPIWMLNVERNIGETGNIQFIVSENRKNAIPGLNRDGDSGHPFIMKGVDSITGDVNGFLNVTPALASVAGSFNGAAMAGMFTGNLNMAGLLPFAGLTVDGFASTPTVFGFPCPPTGCDGTQTPVPFGPGYIVLNNIAQNGLYPGDPNANNNETNLMDINGPQVTQVEWDPSNPKSAFEYMPNATFATFNTFTNVAFTAQGPVFSGAETKYVVDDPDPERLNAGLRYRGSLDNGLNFGLNYFYHYSANPEINLSWRDAVTGEKLDVLRARGMVVGTDPAGNPVVMPNPGDTISAKDVGNNAMTSLDAMPTILLMNGAGQFYGAFDPTRGIPNTNQNGVYMEMEETRSRVNSFGGSMDYGTQLGSLPVVFRAEVLYDKGEKQPVVDKRLLGIGDLTNALTMEDMDKFSYVIGVDVTVFTNMLISGQFIQQNNLDFVDDKRSCTTQAGNVFDCSRYTGDFSTLSLTNGMNKGWENKEFYSLFFSKPFGEGQLGRWNNIIMAEDGGGYWDRFDVEYSFTDEFIGSAELNFYWGDEDTTFGQFKNSSNAQIGLKYIWE</sequence>
<evidence type="ECO:0008006" key="4">
    <source>
        <dbReference type="Google" id="ProtNLM"/>
    </source>
</evidence>
<dbReference type="EMBL" id="AP012273">
    <property type="protein sequence ID" value="BAO43225.1"/>
    <property type="molecule type" value="Genomic_DNA"/>
</dbReference>
<feature type="signal peptide" evidence="1">
    <location>
        <begin position="1"/>
        <end position="29"/>
    </location>
</feature>
<evidence type="ECO:0000313" key="3">
    <source>
        <dbReference type="Proteomes" id="UP000031631"/>
    </source>
</evidence>
<dbReference type="KEGG" id="tbn:TBH_C0279"/>
<evidence type="ECO:0000256" key="1">
    <source>
        <dbReference type="SAM" id="SignalP"/>
    </source>
</evidence>
<dbReference type="Proteomes" id="UP000031631">
    <property type="component" value="Chromosome"/>
</dbReference>